<evidence type="ECO:0000256" key="8">
    <source>
        <dbReference type="SAM" id="Phobius"/>
    </source>
</evidence>
<comment type="caution">
    <text evidence="10">The sequence shown here is derived from an EMBL/GenBank/DDBJ whole genome shotgun (WGS) entry which is preliminary data.</text>
</comment>
<protein>
    <submittedName>
        <fullName evidence="10">Putative neural-cadherin 2</fullName>
    </submittedName>
</protein>
<keyword evidence="11" id="KW-1185">Reference proteome</keyword>
<dbReference type="SUPFAM" id="SSF49313">
    <property type="entry name" value="Cadherin-like"/>
    <property type="match status" value="2"/>
</dbReference>
<evidence type="ECO:0000256" key="2">
    <source>
        <dbReference type="ARBA" id="ARBA00022692"/>
    </source>
</evidence>
<dbReference type="OrthoDB" id="6252479at2759"/>
<proteinExistence type="predicted"/>
<dbReference type="Gene3D" id="2.60.40.60">
    <property type="entry name" value="Cadherins"/>
    <property type="match status" value="2"/>
</dbReference>
<evidence type="ECO:0000256" key="7">
    <source>
        <dbReference type="PROSITE-ProRule" id="PRU00043"/>
    </source>
</evidence>
<feature type="domain" description="Cadherin" evidence="9">
    <location>
        <begin position="25"/>
        <end position="108"/>
    </location>
</feature>
<evidence type="ECO:0000313" key="11">
    <source>
        <dbReference type="Proteomes" id="UP000324222"/>
    </source>
</evidence>
<keyword evidence="4 7" id="KW-0106">Calcium</keyword>
<evidence type="ECO:0000256" key="4">
    <source>
        <dbReference type="ARBA" id="ARBA00022837"/>
    </source>
</evidence>
<reference evidence="10 11" key="1">
    <citation type="submission" date="2019-05" db="EMBL/GenBank/DDBJ databases">
        <title>Another draft genome of Portunus trituberculatus and its Hox gene families provides insights of decapod evolution.</title>
        <authorList>
            <person name="Jeong J.-H."/>
            <person name="Song I."/>
            <person name="Kim S."/>
            <person name="Choi T."/>
            <person name="Kim D."/>
            <person name="Ryu S."/>
            <person name="Kim W."/>
        </authorList>
    </citation>
    <scope>NUCLEOTIDE SEQUENCE [LARGE SCALE GENOMIC DNA]</scope>
    <source>
        <tissue evidence="10">Muscle</tissue>
    </source>
</reference>
<dbReference type="AlphaFoldDB" id="A0A5B7IB23"/>
<keyword evidence="2 8" id="KW-0812">Transmembrane</keyword>
<dbReference type="GO" id="GO:0007156">
    <property type="term" value="P:homophilic cell adhesion via plasma membrane adhesion molecules"/>
    <property type="evidence" value="ECO:0007669"/>
    <property type="project" value="InterPro"/>
</dbReference>
<organism evidence="10 11">
    <name type="scientific">Portunus trituberculatus</name>
    <name type="common">Swimming crab</name>
    <name type="synonym">Neptunus trituberculatus</name>
    <dbReference type="NCBI Taxonomy" id="210409"/>
    <lineage>
        <taxon>Eukaryota</taxon>
        <taxon>Metazoa</taxon>
        <taxon>Ecdysozoa</taxon>
        <taxon>Arthropoda</taxon>
        <taxon>Crustacea</taxon>
        <taxon>Multicrustacea</taxon>
        <taxon>Malacostraca</taxon>
        <taxon>Eumalacostraca</taxon>
        <taxon>Eucarida</taxon>
        <taxon>Decapoda</taxon>
        <taxon>Pleocyemata</taxon>
        <taxon>Brachyura</taxon>
        <taxon>Eubrachyura</taxon>
        <taxon>Portunoidea</taxon>
        <taxon>Portunidae</taxon>
        <taxon>Portuninae</taxon>
        <taxon>Portunus</taxon>
    </lineage>
</organism>
<dbReference type="GO" id="GO:0005509">
    <property type="term" value="F:calcium ion binding"/>
    <property type="evidence" value="ECO:0007669"/>
    <property type="project" value="UniProtKB-UniRule"/>
</dbReference>
<evidence type="ECO:0000256" key="5">
    <source>
        <dbReference type="ARBA" id="ARBA00022989"/>
    </source>
</evidence>
<keyword evidence="5 8" id="KW-1133">Transmembrane helix</keyword>
<dbReference type="InterPro" id="IPR002126">
    <property type="entry name" value="Cadherin-like_dom"/>
</dbReference>
<comment type="subcellular location">
    <subcellularLocation>
        <location evidence="1">Membrane</location>
    </subcellularLocation>
</comment>
<name>A0A5B7IB23_PORTR</name>
<dbReference type="CDD" id="cd11304">
    <property type="entry name" value="Cadherin_repeat"/>
    <property type="match status" value="1"/>
</dbReference>
<evidence type="ECO:0000259" key="9">
    <source>
        <dbReference type="PROSITE" id="PS50268"/>
    </source>
</evidence>
<dbReference type="GO" id="GO:0005886">
    <property type="term" value="C:plasma membrane"/>
    <property type="evidence" value="ECO:0007669"/>
    <property type="project" value="UniProtKB-SubCell"/>
</dbReference>
<evidence type="ECO:0000256" key="1">
    <source>
        <dbReference type="ARBA" id="ARBA00004370"/>
    </source>
</evidence>
<evidence type="ECO:0000256" key="3">
    <source>
        <dbReference type="ARBA" id="ARBA00022737"/>
    </source>
</evidence>
<evidence type="ECO:0000313" key="10">
    <source>
        <dbReference type="EMBL" id="MPC79119.1"/>
    </source>
</evidence>
<keyword evidence="6 8" id="KW-0472">Membrane</keyword>
<dbReference type="PROSITE" id="PS00232">
    <property type="entry name" value="CADHERIN_1"/>
    <property type="match status" value="1"/>
</dbReference>
<dbReference type="PANTHER" id="PTHR24026:SF126">
    <property type="entry name" value="PROTOCADHERIN FAT 4"/>
    <property type="match status" value="1"/>
</dbReference>
<keyword evidence="3" id="KW-0677">Repeat</keyword>
<evidence type="ECO:0000256" key="6">
    <source>
        <dbReference type="ARBA" id="ARBA00023136"/>
    </source>
</evidence>
<feature type="transmembrane region" description="Helical" evidence="8">
    <location>
        <begin position="12"/>
        <end position="37"/>
    </location>
</feature>
<dbReference type="InterPro" id="IPR020894">
    <property type="entry name" value="Cadherin_CS"/>
</dbReference>
<dbReference type="InterPro" id="IPR015919">
    <property type="entry name" value="Cadherin-like_sf"/>
</dbReference>
<dbReference type="PANTHER" id="PTHR24026">
    <property type="entry name" value="FAT ATYPICAL CADHERIN-RELATED"/>
    <property type="match status" value="1"/>
</dbReference>
<sequence length="158" mass="17590">MGYHYQLKHLMDVVVVVVVMVTVVMVLQVVSGSGYGWERFAVVPAMNHSGALQTLNPLDYEDPSQRRGFKFKIQVSDQGEAGWQEARHMDSAWVRVLLLDDNDNAPRFATNLINLTLPEDTPLGHSLASFTATDIDQVSDASKFQLLDCNMSHNNGVK</sequence>
<gene>
    <name evidence="10" type="primary">CadN2_17</name>
    <name evidence="10" type="ORF">E2C01_073632</name>
</gene>
<dbReference type="PROSITE" id="PS50268">
    <property type="entry name" value="CADHERIN_2"/>
    <property type="match status" value="1"/>
</dbReference>
<dbReference type="Proteomes" id="UP000324222">
    <property type="component" value="Unassembled WGS sequence"/>
</dbReference>
<dbReference type="EMBL" id="VSRR010050296">
    <property type="protein sequence ID" value="MPC79119.1"/>
    <property type="molecule type" value="Genomic_DNA"/>
</dbReference>
<accession>A0A5B7IB23</accession>